<sequence>MFLLKKKLHSFSCIILSPICSQKVFTKKALQSNTTIINYSCYDKSFSCTDIHSHKSKENHFPSYCRDLYQPRMSSITSLGK</sequence>
<protein>
    <submittedName>
        <fullName evidence="1">Uncharacterized protein</fullName>
    </submittedName>
</protein>
<gene>
    <name evidence="1" type="ORF">PRUPE_4G149400</name>
</gene>
<dbReference type="EMBL" id="CM007654">
    <property type="protein sequence ID" value="ONI12188.1"/>
    <property type="molecule type" value="Genomic_DNA"/>
</dbReference>
<dbReference type="Gramene" id="ONI12188">
    <property type="protein sequence ID" value="ONI12188"/>
    <property type="gene ID" value="PRUPE_4G149400"/>
</dbReference>
<proteinExistence type="predicted"/>
<organism evidence="1 2">
    <name type="scientific">Prunus persica</name>
    <name type="common">Peach</name>
    <name type="synonym">Amygdalus persica</name>
    <dbReference type="NCBI Taxonomy" id="3760"/>
    <lineage>
        <taxon>Eukaryota</taxon>
        <taxon>Viridiplantae</taxon>
        <taxon>Streptophyta</taxon>
        <taxon>Embryophyta</taxon>
        <taxon>Tracheophyta</taxon>
        <taxon>Spermatophyta</taxon>
        <taxon>Magnoliopsida</taxon>
        <taxon>eudicotyledons</taxon>
        <taxon>Gunneridae</taxon>
        <taxon>Pentapetalae</taxon>
        <taxon>rosids</taxon>
        <taxon>fabids</taxon>
        <taxon>Rosales</taxon>
        <taxon>Rosaceae</taxon>
        <taxon>Amygdaloideae</taxon>
        <taxon>Amygdaleae</taxon>
        <taxon>Prunus</taxon>
    </lineage>
</organism>
<name>A0A251PKU7_PRUPE</name>
<dbReference type="AlphaFoldDB" id="A0A251PKU7"/>
<dbReference type="Proteomes" id="UP000006882">
    <property type="component" value="Chromosome G4"/>
</dbReference>
<evidence type="ECO:0000313" key="1">
    <source>
        <dbReference type="EMBL" id="ONI12188.1"/>
    </source>
</evidence>
<accession>A0A251PKU7</accession>
<evidence type="ECO:0000313" key="2">
    <source>
        <dbReference type="Proteomes" id="UP000006882"/>
    </source>
</evidence>
<keyword evidence="2" id="KW-1185">Reference proteome</keyword>
<reference evidence="1 2" key="1">
    <citation type="journal article" date="2013" name="Nat. Genet.">
        <title>The high-quality draft genome of peach (Prunus persica) identifies unique patterns of genetic diversity, domestication and genome evolution.</title>
        <authorList>
            <consortium name="International Peach Genome Initiative"/>
            <person name="Verde I."/>
            <person name="Abbott A.G."/>
            <person name="Scalabrin S."/>
            <person name="Jung S."/>
            <person name="Shu S."/>
            <person name="Marroni F."/>
            <person name="Zhebentyayeva T."/>
            <person name="Dettori M.T."/>
            <person name="Grimwood J."/>
            <person name="Cattonaro F."/>
            <person name="Zuccolo A."/>
            <person name="Rossini L."/>
            <person name="Jenkins J."/>
            <person name="Vendramin E."/>
            <person name="Meisel L.A."/>
            <person name="Decroocq V."/>
            <person name="Sosinski B."/>
            <person name="Prochnik S."/>
            <person name="Mitros T."/>
            <person name="Policriti A."/>
            <person name="Cipriani G."/>
            <person name="Dondini L."/>
            <person name="Ficklin S."/>
            <person name="Goodstein D.M."/>
            <person name="Xuan P."/>
            <person name="Del Fabbro C."/>
            <person name="Aramini V."/>
            <person name="Copetti D."/>
            <person name="Gonzalez S."/>
            <person name="Horner D.S."/>
            <person name="Falchi R."/>
            <person name="Lucas S."/>
            <person name="Mica E."/>
            <person name="Maldonado J."/>
            <person name="Lazzari B."/>
            <person name="Bielenberg D."/>
            <person name="Pirona R."/>
            <person name="Miculan M."/>
            <person name="Barakat A."/>
            <person name="Testolin R."/>
            <person name="Stella A."/>
            <person name="Tartarini S."/>
            <person name="Tonutti P."/>
            <person name="Arus P."/>
            <person name="Orellana A."/>
            <person name="Wells C."/>
            <person name="Main D."/>
            <person name="Vizzotto G."/>
            <person name="Silva H."/>
            <person name="Salamini F."/>
            <person name="Schmutz J."/>
            <person name="Morgante M."/>
            <person name="Rokhsar D.S."/>
        </authorList>
    </citation>
    <scope>NUCLEOTIDE SEQUENCE [LARGE SCALE GENOMIC DNA]</scope>
    <source>
        <strain evidence="2">cv. Nemared</strain>
    </source>
</reference>